<evidence type="ECO:0000313" key="1">
    <source>
        <dbReference type="EMBL" id="KAF8485722.1"/>
    </source>
</evidence>
<accession>A0A9P5N3X2</accession>
<evidence type="ECO:0000313" key="2">
    <source>
        <dbReference type="Proteomes" id="UP000759537"/>
    </source>
</evidence>
<keyword evidence="2" id="KW-1185">Reference proteome</keyword>
<proteinExistence type="predicted"/>
<sequence>MIGPRLYISAELLPEAAPVSLPTTSQRSQLASACPIPHHISTSIVTVLSPLFPLAPHISIVRTFHPPRIEPGHGNRSLRKSSMALSLTSHDVLEQRARGHLASTSGTTSVVTLIARSTPFMIIRAYSRLTLRGSPSTSPRLHSPRSRTTASDQVLSLPVCTKLSFPLTLTVLLVLLVLPATPVWDAVKDRITLVHPALVLTSHLRTCG</sequence>
<organism evidence="1 2">
    <name type="scientific">Russula ochroleuca</name>
    <dbReference type="NCBI Taxonomy" id="152965"/>
    <lineage>
        <taxon>Eukaryota</taxon>
        <taxon>Fungi</taxon>
        <taxon>Dikarya</taxon>
        <taxon>Basidiomycota</taxon>
        <taxon>Agaricomycotina</taxon>
        <taxon>Agaricomycetes</taxon>
        <taxon>Russulales</taxon>
        <taxon>Russulaceae</taxon>
        <taxon>Russula</taxon>
    </lineage>
</organism>
<reference evidence="1" key="2">
    <citation type="journal article" date="2020" name="Nat. Commun.">
        <title>Large-scale genome sequencing of mycorrhizal fungi provides insights into the early evolution of symbiotic traits.</title>
        <authorList>
            <person name="Miyauchi S."/>
            <person name="Kiss E."/>
            <person name="Kuo A."/>
            <person name="Drula E."/>
            <person name="Kohler A."/>
            <person name="Sanchez-Garcia M."/>
            <person name="Morin E."/>
            <person name="Andreopoulos B."/>
            <person name="Barry K.W."/>
            <person name="Bonito G."/>
            <person name="Buee M."/>
            <person name="Carver A."/>
            <person name="Chen C."/>
            <person name="Cichocki N."/>
            <person name="Clum A."/>
            <person name="Culley D."/>
            <person name="Crous P.W."/>
            <person name="Fauchery L."/>
            <person name="Girlanda M."/>
            <person name="Hayes R.D."/>
            <person name="Keri Z."/>
            <person name="LaButti K."/>
            <person name="Lipzen A."/>
            <person name="Lombard V."/>
            <person name="Magnuson J."/>
            <person name="Maillard F."/>
            <person name="Murat C."/>
            <person name="Nolan M."/>
            <person name="Ohm R.A."/>
            <person name="Pangilinan J."/>
            <person name="Pereira M.F."/>
            <person name="Perotto S."/>
            <person name="Peter M."/>
            <person name="Pfister S."/>
            <person name="Riley R."/>
            <person name="Sitrit Y."/>
            <person name="Stielow J.B."/>
            <person name="Szollosi G."/>
            <person name="Zifcakova L."/>
            <person name="Stursova M."/>
            <person name="Spatafora J.W."/>
            <person name="Tedersoo L."/>
            <person name="Vaario L.M."/>
            <person name="Yamada A."/>
            <person name="Yan M."/>
            <person name="Wang P."/>
            <person name="Xu J."/>
            <person name="Bruns T."/>
            <person name="Baldrian P."/>
            <person name="Vilgalys R."/>
            <person name="Dunand C."/>
            <person name="Henrissat B."/>
            <person name="Grigoriev I.V."/>
            <person name="Hibbett D."/>
            <person name="Nagy L.G."/>
            <person name="Martin F.M."/>
        </authorList>
    </citation>
    <scope>NUCLEOTIDE SEQUENCE</scope>
    <source>
        <strain evidence="1">Prilba</strain>
    </source>
</reference>
<dbReference type="Proteomes" id="UP000759537">
    <property type="component" value="Unassembled WGS sequence"/>
</dbReference>
<protein>
    <submittedName>
        <fullName evidence="1">Uncharacterized protein</fullName>
    </submittedName>
</protein>
<reference evidence="1" key="1">
    <citation type="submission" date="2019-10" db="EMBL/GenBank/DDBJ databases">
        <authorList>
            <consortium name="DOE Joint Genome Institute"/>
            <person name="Kuo A."/>
            <person name="Miyauchi S."/>
            <person name="Kiss E."/>
            <person name="Drula E."/>
            <person name="Kohler A."/>
            <person name="Sanchez-Garcia M."/>
            <person name="Andreopoulos B."/>
            <person name="Barry K.W."/>
            <person name="Bonito G."/>
            <person name="Buee M."/>
            <person name="Carver A."/>
            <person name="Chen C."/>
            <person name="Cichocki N."/>
            <person name="Clum A."/>
            <person name="Culley D."/>
            <person name="Crous P.W."/>
            <person name="Fauchery L."/>
            <person name="Girlanda M."/>
            <person name="Hayes R."/>
            <person name="Keri Z."/>
            <person name="LaButti K."/>
            <person name="Lipzen A."/>
            <person name="Lombard V."/>
            <person name="Magnuson J."/>
            <person name="Maillard F."/>
            <person name="Morin E."/>
            <person name="Murat C."/>
            <person name="Nolan M."/>
            <person name="Ohm R."/>
            <person name="Pangilinan J."/>
            <person name="Pereira M."/>
            <person name="Perotto S."/>
            <person name="Peter M."/>
            <person name="Riley R."/>
            <person name="Sitrit Y."/>
            <person name="Stielow B."/>
            <person name="Szollosi G."/>
            <person name="Zifcakova L."/>
            <person name="Stursova M."/>
            <person name="Spatafora J.W."/>
            <person name="Tedersoo L."/>
            <person name="Vaario L.-M."/>
            <person name="Yamada A."/>
            <person name="Yan M."/>
            <person name="Wang P."/>
            <person name="Xu J."/>
            <person name="Bruns T."/>
            <person name="Baldrian P."/>
            <person name="Vilgalys R."/>
            <person name="Henrissat B."/>
            <person name="Grigoriev I.V."/>
            <person name="Hibbett D."/>
            <person name="Nagy L.G."/>
            <person name="Martin F.M."/>
        </authorList>
    </citation>
    <scope>NUCLEOTIDE SEQUENCE</scope>
    <source>
        <strain evidence="1">Prilba</strain>
    </source>
</reference>
<gene>
    <name evidence="1" type="ORF">DFH94DRAFT_688089</name>
</gene>
<name>A0A9P5N3X2_9AGAM</name>
<dbReference type="EMBL" id="WHVB01000002">
    <property type="protein sequence ID" value="KAF8485722.1"/>
    <property type="molecule type" value="Genomic_DNA"/>
</dbReference>
<comment type="caution">
    <text evidence="1">The sequence shown here is derived from an EMBL/GenBank/DDBJ whole genome shotgun (WGS) entry which is preliminary data.</text>
</comment>
<dbReference type="AlphaFoldDB" id="A0A9P5N3X2"/>